<comment type="caution">
    <text evidence="8">The sequence shown here is derived from an EMBL/GenBank/DDBJ whole genome shotgun (WGS) entry which is preliminary data.</text>
</comment>
<dbReference type="InterPro" id="IPR045170">
    <property type="entry name" value="MTOX"/>
</dbReference>
<dbReference type="Gene3D" id="3.30.9.10">
    <property type="entry name" value="D-Amino Acid Oxidase, subunit A, domain 2"/>
    <property type="match status" value="1"/>
</dbReference>
<dbReference type="GO" id="GO:0050031">
    <property type="term" value="F:L-pipecolate oxidase activity"/>
    <property type="evidence" value="ECO:0007669"/>
    <property type="project" value="TreeGrafter"/>
</dbReference>
<keyword evidence="6" id="KW-1133">Transmembrane helix</keyword>
<evidence type="ECO:0000313" key="8">
    <source>
        <dbReference type="EMBL" id="KAJ9155247.1"/>
    </source>
</evidence>
<dbReference type="GO" id="GO:0050660">
    <property type="term" value="F:flavin adenine dinucleotide binding"/>
    <property type="evidence" value="ECO:0007669"/>
    <property type="project" value="InterPro"/>
</dbReference>
<dbReference type="PANTHER" id="PTHR10961">
    <property type="entry name" value="PEROXISOMAL SARCOSINE OXIDASE"/>
    <property type="match status" value="1"/>
</dbReference>
<dbReference type="GO" id="GO:0004657">
    <property type="term" value="F:proline dehydrogenase activity"/>
    <property type="evidence" value="ECO:0007669"/>
    <property type="project" value="TreeGrafter"/>
</dbReference>
<dbReference type="Gene3D" id="3.50.50.60">
    <property type="entry name" value="FAD/NAD(P)-binding domain"/>
    <property type="match status" value="1"/>
</dbReference>
<feature type="transmembrane region" description="Helical" evidence="6">
    <location>
        <begin position="6"/>
        <end position="27"/>
    </location>
</feature>
<evidence type="ECO:0000256" key="1">
    <source>
        <dbReference type="ARBA" id="ARBA00001974"/>
    </source>
</evidence>
<dbReference type="Pfam" id="PF01266">
    <property type="entry name" value="DAO"/>
    <property type="match status" value="1"/>
</dbReference>
<comment type="similarity">
    <text evidence="2">Belongs to the MSOX/MTOX family.</text>
</comment>
<gene>
    <name evidence="8" type="ORF">NKR23_g2108</name>
</gene>
<evidence type="ECO:0000256" key="5">
    <source>
        <dbReference type="ARBA" id="ARBA00023002"/>
    </source>
</evidence>
<keyword evidence="4" id="KW-0274">FAD</keyword>
<protein>
    <submittedName>
        <fullName evidence="8">Fructosyl amino acid oxidasesarcosine oxidase</fullName>
    </submittedName>
</protein>
<dbReference type="PANTHER" id="PTHR10961:SF46">
    <property type="entry name" value="PEROXISOMAL SARCOSINE OXIDASE"/>
    <property type="match status" value="1"/>
</dbReference>
<keyword evidence="6" id="KW-0472">Membrane</keyword>
<comment type="cofactor">
    <cofactor evidence="1">
        <name>FAD</name>
        <dbReference type="ChEBI" id="CHEBI:57692"/>
    </cofactor>
</comment>
<evidence type="ECO:0000259" key="7">
    <source>
        <dbReference type="Pfam" id="PF01266"/>
    </source>
</evidence>
<name>A0AA38SBA9_9PEZI</name>
<evidence type="ECO:0000256" key="6">
    <source>
        <dbReference type="SAM" id="Phobius"/>
    </source>
</evidence>
<evidence type="ECO:0000313" key="9">
    <source>
        <dbReference type="Proteomes" id="UP001174694"/>
    </source>
</evidence>
<dbReference type="AlphaFoldDB" id="A0AA38SBA9"/>
<feature type="domain" description="FAD dependent oxidoreductase" evidence="7">
    <location>
        <begin position="10"/>
        <end position="394"/>
    </location>
</feature>
<keyword evidence="5" id="KW-0560">Oxidoreductase</keyword>
<dbReference type="EMBL" id="JANBVO010000003">
    <property type="protein sequence ID" value="KAJ9155247.1"/>
    <property type="molecule type" value="Genomic_DNA"/>
</dbReference>
<organism evidence="8 9">
    <name type="scientific">Pleurostoma richardsiae</name>
    <dbReference type="NCBI Taxonomy" id="41990"/>
    <lineage>
        <taxon>Eukaryota</taxon>
        <taxon>Fungi</taxon>
        <taxon>Dikarya</taxon>
        <taxon>Ascomycota</taxon>
        <taxon>Pezizomycotina</taxon>
        <taxon>Sordariomycetes</taxon>
        <taxon>Sordariomycetidae</taxon>
        <taxon>Calosphaeriales</taxon>
        <taxon>Pleurostomataceae</taxon>
        <taxon>Pleurostoma</taxon>
    </lineage>
</organism>
<sequence>MSPQTLPDSVIIVGAGIFGLSTALAIARRHRSTKVTVVDRQVPPVEDGTSVDTTRCIRSVYADPEYGHLAAEAQRKIEEDPELKPYYFKQGMSFVTSGKPGPLLDVWKNGLANLESQGRAGSLVHMRTPEEVFRRIHGEDAQPVPDRNLAKERSWNYGYCNLEDAFIDAKESIRVYYERCLRHSSITFKCGVPVERLSVRDGRATGVVLEDGHTLAAGLTLISAGAWSPKLVDLEGLMYSTCLEVAWIKLTAEEVSKWKNMSITTNLNTGLNLFPPHNGETKILRRSPGYRNTVTIPHPEDPSRMIQTSIPRTIVTNPRDVIPAEAETGLRDQLREIMPSLADRPFDRTKLCWLSHTSSSDFIIASHPRIQGVHVATGGSGHAWKFLPIIGDLVLDSIHGVLAPNLAEKWAYAPKGPDRGNASMLRGEIKELRDFVRSSNGAVRGRL</sequence>
<dbReference type="SUPFAM" id="SSF51905">
    <property type="entry name" value="FAD/NAD(P)-binding domain"/>
    <property type="match status" value="1"/>
</dbReference>
<keyword evidence="3" id="KW-0285">Flavoprotein</keyword>
<evidence type="ECO:0000256" key="3">
    <source>
        <dbReference type="ARBA" id="ARBA00022630"/>
    </source>
</evidence>
<evidence type="ECO:0000256" key="4">
    <source>
        <dbReference type="ARBA" id="ARBA00022827"/>
    </source>
</evidence>
<accession>A0AA38SBA9</accession>
<dbReference type="Proteomes" id="UP001174694">
    <property type="component" value="Unassembled WGS sequence"/>
</dbReference>
<keyword evidence="9" id="KW-1185">Reference proteome</keyword>
<keyword evidence="6" id="KW-0812">Transmembrane</keyword>
<evidence type="ECO:0000256" key="2">
    <source>
        <dbReference type="ARBA" id="ARBA00010989"/>
    </source>
</evidence>
<proteinExistence type="inferred from homology"/>
<reference evidence="8" key="1">
    <citation type="submission" date="2022-07" db="EMBL/GenBank/DDBJ databases">
        <title>Fungi with potential for degradation of polypropylene.</title>
        <authorList>
            <person name="Gostincar C."/>
        </authorList>
    </citation>
    <scope>NUCLEOTIDE SEQUENCE</scope>
    <source>
        <strain evidence="8">EXF-13308</strain>
    </source>
</reference>
<dbReference type="InterPro" id="IPR036188">
    <property type="entry name" value="FAD/NAD-bd_sf"/>
</dbReference>
<dbReference type="GO" id="GO:0008115">
    <property type="term" value="F:sarcosine oxidase activity"/>
    <property type="evidence" value="ECO:0007669"/>
    <property type="project" value="TreeGrafter"/>
</dbReference>
<dbReference type="InterPro" id="IPR006076">
    <property type="entry name" value="FAD-dep_OxRdtase"/>
</dbReference>